<dbReference type="Proteomes" id="UP000441330">
    <property type="component" value="Unassembled WGS sequence"/>
</dbReference>
<evidence type="ECO:0000313" key="8">
    <source>
        <dbReference type="EMBL" id="RHN27283.1"/>
    </source>
</evidence>
<dbReference type="PANTHER" id="PTHR37815:SF3">
    <property type="entry name" value="UPF0397 PROTEIN SPR0429"/>
    <property type="match status" value="1"/>
</dbReference>
<keyword evidence="3 5" id="KW-1133">Transmembrane helix</keyword>
<evidence type="ECO:0000313" key="9">
    <source>
        <dbReference type="Proteomes" id="UP000285725"/>
    </source>
</evidence>
<reference evidence="10 11" key="2">
    <citation type="journal article" date="2019" name="Nat. Med.">
        <title>A library of human gut bacterial isolates paired with longitudinal multiomics data enables mechanistic microbiome research.</title>
        <authorList>
            <person name="Poyet M."/>
            <person name="Groussin M."/>
            <person name="Gibbons S.M."/>
            <person name="Avila-Pacheco J."/>
            <person name="Jiang X."/>
            <person name="Kearney S.M."/>
            <person name="Perrotta A.R."/>
            <person name="Berdy B."/>
            <person name="Zhao S."/>
            <person name="Lieberman T.D."/>
            <person name="Swanson P.K."/>
            <person name="Smith M."/>
            <person name="Roesemann S."/>
            <person name="Alexander J.E."/>
            <person name="Rich S.A."/>
            <person name="Livny J."/>
            <person name="Vlamakis H."/>
            <person name="Clish C."/>
            <person name="Bullock K."/>
            <person name="Deik A."/>
            <person name="Scott J."/>
            <person name="Pierce K.A."/>
            <person name="Xavier R.J."/>
            <person name="Alm E.J."/>
        </authorList>
    </citation>
    <scope>NUCLEOTIDE SEQUENCE [LARGE SCALE GENOMIC DNA]</scope>
    <source>
        <strain evidence="7 10">BIOML-A1</strain>
        <strain evidence="6 11">BIOML-A10</strain>
    </source>
</reference>
<dbReference type="EMBL" id="QRQU01000001">
    <property type="protein sequence ID" value="RHN27283.1"/>
    <property type="molecule type" value="Genomic_DNA"/>
</dbReference>
<dbReference type="InterPro" id="IPR022914">
    <property type="entry name" value="UPF0397"/>
</dbReference>
<feature type="transmembrane region" description="Helical" evidence="5">
    <location>
        <begin position="43"/>
        <end position="64"/>
    </location>
</feature>
<evidence type="ECO:0000256" key="3">
    <source>
        <dbReference type="ARBA" id="ARBA00022989"/>
    </source>
</evidence>
<accession>A0A4Q5BU21</accession>
<proteinExistence type="inferred from homology"/>
<dbReference type="Proteomes" id="UP000462658">
    <property type="component" value="Unassembled WGS sequence"/>
</dbReference>
<name>A0A4Q5BU21_STRPA</name>
<evidence type="ECO:0000256" key="2">
    <source>
        <dbReference type="ARBA" id="ARBA00022692"/>
    </source>
</evidence>
<evidence type="ECO:0000313" key="7">
    <source>
        <dbReference type="EMBL" id="MTS53395.1"/>
    </source>
</evidence>
<evidence type="ECO:0000256" key="4">
    <source>
        <dbReference type="ARBA" id="ARBA00023136"/>
    </source>
</evidence>
<feature type="transmembrane region" description="Helical" evidence="5">
    <location>
        <begin position="76"/>
        <end position="95"/>
    </location>
</feature>
<dbReference type="Gene3D" id="1.10.1760.20">
    <property type="match status" value="1"/>
</dbReference>
<evidence type="ECO:0000256" key="1">
    <source>
        <dbReference type="ARBA" id="ARBA00022475"/>
    </source>
</evidence>
<protein>
    <recommendedName>
        <fullName evidence="5">UPF0397 protein DWZ19_02195</fullName>
    </recommendedName>
</protein>
<dbReference type="GO" id="GO:0005886">
    <property type="term" value="C:plasma membrane"/>
    <property type="evidence" value="ECO:0007669"/>
    <property type="project" value="UniProtKB-SubCell"/>
</dbReference>
<gene>
    <name evidence="8" type="ORF">DWZ19_02195</name>
    <name evidence="6" type="ORF">GMC80_02840</name>
    <name evidence="7" type="ORF">GMC94_00580</name>
</gene>
<keyword evidence="1 5" id="KW-1003">Cell membrane</keyword>
<feature type="transmembrane region" description="Helical" evidence="5">
    <location>
        <begin position="12"/>
        <end position="31"/>
    </location>
</feature>
<dbReference type="InterPro" id="IPR009825">
    <property type="entry name" value="ECF_substrate-spec-like"/>
</dbReference>
<evidence type="ECO:0000313" key="10">
    <source>
        <dbReference type="Proteomes" id="UP000441330"/>
    </source>
</evidence>
<dbReference type="EMBL" id="WMZJ01000001">
    <property type="protein sequence ID" value="MTS53395.1"/>
    <property type="molecule type" value="Genomic_DNA"/>
</dbReference>
<evidence type="ECO:0000313" key="6">
    <source>
        <dbReference type="EMBL" id="MTR62312.1"/>
    </source>
</evidence>
<comment type="subcellular location">
    <subcellularLocation>
        <location evidence="5">Cell membrane</location>
        <topology evidence="5">Multi-pass membrane protein</topology>
    </subcellularLocation>
</comment>
<dbReference type="PANTHER" id="PTHR37815">
    <property type="entry name" value="UPF0397 PROTEIN BC_2624-RELATED"/>
    <property type="match status" value="1"/>
</dbReference>
<keyword evidence="2 5" id="KW-0812">Transmembrane</keyword>
<organism evidence="6 11">
    <name type="scientific">Streptococcus parasanguinis</name>
    <dbReference type="NCBI Taxonomy" id="1318"/>
    <lineage>
        <taxon>Bacteria</taxon>
        <taxon>Bacillati</taxon>
        <taxon>Bacillota</taxon>
        <taxon>Bacilli</taxon>
        <taxon>Lactobacillales</taxon>
        <taxon>Streptococcaceae</taxon>
        <taxon>Streptococcus</taxon>
    </lineage>
</organism>
<dbReference type="RefSeq" id="WP_049472837.1">
    <property type="nucleotide sequence ID" value="NZ_CABJDC010000001.1"/>
</dbReference>
<sequence length="183" mass="19572">MKQKSLFSIKDVVAIGVGAALFVVIAMLQIPAPAPNTSIQLQYALQALFSVVFGPIVGFLIGLIGHAIKDAMSGGLWWTWIISSGLFGLFVGFFRKQIGEFKGEVTKKELIVFNIVQIVSNLVIWGLIAPVGDVLIYKESANKVFLQGVVAGSFNALTVAVAGSLLLIAYARTQTKDGSLTKD</sequence>
<dbReference type="EMBL" id="WMZA01000001">
    <property type="protein sequence ID" value="MTR62312.1"/>
    <property type="molecule type" value="Genomic_DNA"/>
</dbReference>
<feature type="transmembrane region" description="Helical" evidence="5">
    <location>
        <begin position="115"/>
        <end position="137"/>
    </location>
</feature>
<dbReference type="Proteomes" id="UP000285725">
    <property type="component" value="Unassembled WGS sequence"/>
</dbReference>
<keyword evidence="4 5" id="KW-0472">Membrane</keyword>
<dbReference type="NCBIfam" id="NF010182">
    <property type="entry name" value="PRK13661.1"/>
    <property type="match status" value="1"/>
</dbReference>
<reference evidence="8 9" key="1">
    <citation type="submission" date="2018-08" db="EMBL/GenBank/DDBJ databases">
        <title>A genome reference for cultivated species of the human gut microbiota.</title>
        <authorList>
            <person name="Zou Y."/>
            <person name="Xue W."/>
            <person name="Luo G."/>
        </authorList>
    </citation>
    <scope>NUCLEOTIDE SEQUENCE [LARGE SCALE GENOMIC DNA]</scope>
    <source>
        <strain evidence="8 9">AF30-12BH</strain>
    </source>
</reference>
<evidence type="ECO:0000256" key="5">
    <source>
        <dbReference type="HAMAP-Rule" id="MF_01572"/>
    </source>
</evidence>
<dbReference type="HAMAP" id="MF_01572">
    <property type="entry name" value="UPF0397"/>
    <property type="match status" value="1"/>
</dbReference>
<evidence type="ECO:0000313" key="11">
    <source>
        <dbReference type="Proteomes" id="UP000462658"/>
    </source>
</evidence>
<feature type="transmembrane region" description="Helical" evidence="5">
    <location>
        <begin position="149"/>
        <end position="171"/>
    </location>
</feature>
<comment type="caution">
    <text evidence="6">The sequence shown here is derived from an EMBL/GenBank/DDBJ whole genome shotgun (WGS) entry which is preliminary data.</text>
</comment>
<comment type="similarity">
    <text evidence="5">Belongs to the UPF0397 family.</text>
</comment>
<dbReference type="Pfam" id="PF07155">
    <property type="entry name" value="ECF-ribofla_trS"/>
    <property type="match status" value="1"/>
</dbReference>
<dbReference type="AlphaFoldDB" id="A0A4Q5BU21"/>